<feature type="compositionally biased region" description="Basic residues" evidence="1">
    <location>
        <begin position="17"/>
        <end position="26"/>
    </location>
</feature>
<evidence type="ECO:0000256" key="1">
    <source>
        <dbReference type="SAM" id="MobiDB-lite"/>
    </source>
</evidence>
<comment type="caution">
    <text evidence="2">The sequence shown here is derived from an EMBL/GenBank/DDBJ whole genome shotgun (WGS) entry which is preliminary data.</text>
</comment>
<evidence type="ECO:0000313" key="3">
    <source>
        <dbReference type="Proteomes" id="UP000315295"/>
    </source>
</evidence>
<sequence length="72" mass="8562">MSKKRAKHNDVPEIMSKKRVKQKVSKNTKTMDKIEAMKFKEKATYTQQEIDALRIEWAEYVDDFIPIDETLD</sequence>
<keyword evidence="3" id="KW-1185">Reference proteome</keyword>
<reference evidence="2 3" key="1">
    <citation type="journal article" date="2019" name="G3 (Bethesda)">
        <title>Sequencing of a Wild Apple (Malus baccata) Genome Unravels the Differences Between Cultivated and Wild Apple Species Regarding Disease Resistance and Cold Tolerance.</title>
        <authorList>
            <person name="Chen X."/>
        </authorList>
    </citation>
    <scope>NUCLEOTIDE SEQUENCE [LARGE SCALE GENOMIC DNA]</scope>
    <source>
        <strain evidence="3">cv. Shandingzi</strain>
        <tissue evidence="2">Leaves</tissue>
    </source>
</reference>
<dbReference type="AlphaFoldDB" id="A0A540LB98"/>
<evidence type="ECO:0000313" key="2">
    <source>
        <dbReference type="EMBL" id="TQD83747.1"/>
    </source>
</evidence>
<feature type="region of interest" description="Disordered" evidence="1">
    <location>
        <begin position="1"/>
        <end position="27"/>
    </location>
</feature>
<dbReference type="EMBL" id="VIEB01000666">
    <property type="protein sequence ID" value="TQD83747.1"/>
    <property type="molecule type" value="Genomic_DNA"/>
</dbReference>
<protein>
    <submittedName>
        <fullName evidence="2">Uncharacterized protein</fullName>
    </submittedName>
</protein>
<name>A0A540LB98_MALBA</name>
<organism evidence="2 3">
    <name type="scientific">Malus baccata</name>
    <name type="common">Siberian crab apple</name>
    <name type="synonym">Pyrus baccata</name>
    <dbReference type="NCBI Taxonomy" id="106549"/>
    <lineage>
        <taxon>Eukaryota</taxon>
        <taxon>Viridiplantae</taxon>
        <taxon>Streptophyta</taxon>
        <taxon>Embryophyta</taxon>
        <taxon>Tracheophyta</taxon>
        <taxon>Spermatophyta</taxon>
        <taxon>Magnoliopsida</taxon>
        <taxon>eudicotyledons</taxon>
        <taxon>Gunneridae</taxon>
        <taxon>Pentapetalae</taxon>
        <taxon>rosids</taxon>
        <taxon>fabids</taxon>
        <taxon>Rosales</taxon>
        <taxon>Rosaceae</taxon>
        <taxon>Amygdaloideae</taxon>
        <taxon>Maleae</taxon>
        <taxon>Malus</taxon>
    </lineage>
</organism>
<accession>A0A540LB98</accession>
<gene>
    <name evidence="2" type="ORF">C1H46_030704</name>
</gene>
<proteinExistence type="predicted"/>
<dbReference type="Proteomes" id="UP000315295">
    <property type="component" value="Unassembled WGS sequence"/>
</dbReference>